<comment type="similarity">
    <text evidence="1">Belongs to the peptidase C1 family.</text>
</comment>
<dbReference type="EMBL" id="CP130319">
    <property type="protein sequence ID" value="WNR43887.1"/>
    <property type="molecule type" value="Genomic_DNA"/>
</dbReference>
<evidence type="ECO:0000256" key="1">
    <source>
        <dbReference type="ARBA" id="ARBA00008455"/>
    </source>
</evidence>
<evidence type="ECO:0000259" key="2">
    <source>
        <dbReference type="SMART" id="SM00645"/>
    </source>
</evidence>
<sequence length="252" mass="28614">MSNRCFPLKKEKRDLRDYHFMSTAFNSPEELPKKVDLRSEMSPVVDQGSLGSCTANAIASGLREYLLLSSQENWTELSRLFLYWHERQLEGHINEDSGAYIRDGMKVLQKIGVCPEEDYPYILSEFRDRPVREAELHAANYRINDYHRISDLHALKAALAEGLPVVIGMQLYESFQSADAADTGKIPAPKKSKERVLGGHAMLAVGYVDRGTSGHVIVRNSWGAAWGDHGYCYMPYKMFQDPDCLMDMWTGK</sequence>
<dbReference type="Proteomes" id="UP001304650">
    <property type="component" value="Chromosome"/>
</dbReference>
<dbReference type="Pfam" id="PF00112">
    <property type="entry name" value="Peptidase_C1"/>
    <property type="match status" value="1"/>
</dbReference>
<dbReference type="RefSeq" id="WP_314798838.1">
    <property type="nucleotide sequence ID" value="NZ_CP130319.1"/>
</dbReference>
<dbReference type="PANTHER" id="PTHR12411">
    <property type="entry name" value="CYSTEINE PROTEASE FAMILY C1-RELATED"/>
    <property type="match status" value="1"/>
</dbReference>
<dbReference type="InterPro" id="IPR038765">
    <property type="entry name" value="Papain-like_cys_pep_sf"/>
</dbReference>
<feature type="domain" description="Peptidase C1A papain C-terminal" evidence="2">
    <location>
        <begin position="31"/>
        <end position="246"/>
    </location>
</feature>
<dbReference type="CDD" id="cd02619">
    <property type="entry name" value="Peptidase_C1"/>
    <property type="match status" value="1"/>
</dbReference>
<dbReference type="SUPFAM" id="SSF54001">
    <property type="entry name" value="Cysteine proteinases"/>
    <property type="match status" value="1"/>
</dbReference>
<dbReference type="InterPro" id="IPR013128">
    <property type="entry name" value="Peptidase_C1A"/>
</dbReference>
<evidence type="ECO:0000313" key="4">
    <source>
        <dbReference type="Proteomes" id="UP001304650"/>
    </source>
</evidence>
<evidence type="ECO:0000313" key="3">
    <source>
        <dbReference type="EMBL" id="WNR43887.1"/>
    </source>
</evidence>
<protein>
    <submittedName>
        <fullName evidence="3">C1 family peptidase</fullName>
    </submittedName>
</protein>
<dbReference type="GO" id="GO:0008234">
    <property type="term" value="F:cysteine-type peptidase activity"/>
    <property type="evidence" value="ECO:0007669"/>
    <property type="project" value="InterPro"/>
</dbReference>
<proteinExistence type="inferred from homology"/>
<dbReference type="InterPro" id="IPR000668">
    <property type="entry name" value="Peptidase_C1A_C"/>
</dbReference>
<reference evidence="3" key="1">
    <citation type="submission" date="2022-02" db="EMBL/GenBank/DDBJ databases">
        <title>Paenibacillus sp. MBLB1832 Whole Genome Shotgun Sequencing.</title>
        <authorList>
            <person name="Hwang C.Y."/>
            <person name="Cho E.-S."/>
            <person name="Seo M.-J."/>
        </authorList>
    </citation>
    <scope>NUCLEOTIDE SEQUENCE</scope>
    <source>
        <strain evidence="3">MBLB1832</strain>
    </source>
</reference>
<dbReference type="KEGG" id="proo:MJB10_22765"/>
<name>A0AA96LML4_9BACL</name>
<dbReference type="Gene3D" id="3.90.70.10">
    <property type="entry name" value="Cysteine proteinases"/>
    <property type="match status" value="1"/>
</dbReference>
<keyword evidence="4" id="KW-1185">Reference proteome</keyword>
<gene>
    <name evidence="3" type="ORF">MJB10_22765</name>
</gene>
<organism evidence="3 4">
    <name type="scientific">Paenibacillus roseopurpureus</name>
    <dbReference type="NCBI Taxonomy" id="2918901"/>
    <lineage>
        <taxon>Bacteria</taxon>
        <taxon>Bacillati</taxon>
        <taxon>Bacillota</taxon>
        <taxon>Bacilli</taxon>
        <taxon>Bacillales</taxon>
        <taxon>Paenibacillaceae</taxon>
        <taxon>Paenibacillus</taxon>
    </lineage>
</organism>
<accession>A0AA96LML4</accession>
<dbReference type="AlphaFoldDB" id="A0AA96LML4"/>
<dbReference type="GO" id="GO:0006508">
    <property type="term" value="P:proteolysis"/>
    <property type="evidence" value="ECO:0007669"/>
    <property type="project" value="InterPro"/>
</dbReference>
<dbReference type="SMART" id="SM00645">
    <property type="entry name" value="Pept_C1"/>
    <property type="match status" value="1"/>
</dbReference>